<reference evidence="1" key="1">
    <citation type="journal article" date="2015" name="Front. Microbiol.">
        <title>Combining genomic sequencing methods to explore viral diversity and reveal potential virus-host interactions.</title>
        <authorList>
            <person name="Chow C.E."/>
            <person name="Winget D.M."/>
            <person name="White R.A.III."/>
            <person name="Hallam S.J."/>
            <person name="Suttle C.A."/>
        </authorList>
    </citation>
    <scope>NUCLEOTIDE SEQUENCE</scope>
    <source>
        <strain evidence="1">Anoxic2_3</strain>
    </source>
</reference>
<protein>
    <submittedName>
        <fullName evidence="1">Uncharacterized protein</fullName>
    </submittedName>
</protein>
<accession>A0A0F7L5K6</accession>
<name>A0A0F7L5K6_9VIRU</name>
<proteinExistence type="predicted"/>
<dbReference type="EMBL" id="KR029587">
    <property type="protein sequence ID" value="AKH46823.1"/>
    <property type="molecule type" value="Genomic_DNA"/>
</dbReference>
<sequence length="52" mass="5663">MRRISIVCHGERPHISHHLVAVERNGPFTKSPSLILLMVIASNCAGIASVSR</sequence>
<reference evidence="1" key="2">
    <citation type="submission" date="2015-03" db="EMBL/GenBank/DDBJ databases">
        <authorList>
            <person name="Chow C.-E.T."/>
            <person name="Winget D.M."/>
            <person name="White R.A.III."/>
            <person name="Hallam S.J."/>
            <person name="Suttle C.A."/>
        </authorList>
    </citation>
    <scope>NUCLEOTIDE SEQUENCE</scope>
    <source>
        <strain evidence="1">Anoxic2_3</strain>
    </source>
</reference>
<organism evidence="1">
    <name type="scientific">uncultured marine virus</name>
    <dbReference type="NCBI Taxonomy" id="186617"/>
    <lineage>
        <taxon>Viruses</taxon>
        <taxon>environmental samples</taxon>
    </lineage>
</organism>
<evidence type="ECO:0000313" key="1">
    <source>
        <dbReference type="EMBL" id="AKH46823.1"/>
    </source>
</evidence>